<dbReference type="EMBL" id="SPRC01000013">
    <property type="protein sequence ID" value="TIB80820.1"/>
    <property type="molecule type" value="Genomic_DNA"/>
</dbReference>
<dbReference type="SUPFAM" id="SSF57667">
    <property type="entry name" value="beta-beta-alpha zinc fingers"/>
    <property type="match status" value="1"/>
</dbReference>
<accession>A0A4T0MMG7</accession>
<dbReference type="FunFam" id="3.30.160.60:FF:000125">
    <property type="entry name" value="Putative zinc finger protein 143"/>
    <property type="match status" value="2"/>
</dbReference>
<dbReference type="GO" id="GO:0000785">
    <property type="term" value="C:chromatin"/>
    <property type="evidence" value="ECO:0007669"/>
    <property type="project" value="TreeGrafter"/>
</dbReference>
<keyword evidence="3 5" id="KW-0863">Zinc-finger</keyword>
<dbReference type="PROSITE" id="PS00028">
    <property type="entry name" value="ZINC_FINGER_C2H2_1"/>
    <property type="match status" value="2"/>
</dbReference>
<dbReference type="Proteomes" id="UP000310708">
    <property type="component" value="Unassembled WGS sequence"/>
</dbReference>
<dbReference type="Proteomes" id="UP000305362">
    <property type="component" value="Unassembled WGS sequence"/>
</dbReference>
<feature type="domain" description="C2H2-type" evidence="7">
    <location>
        <begin position="520"/>
        <end position="547"/>
    </location>
</feature>
<dbReference type="Proteomes" id="UP000310685">
    <property type="component" value="Unassembled WGS sequence"/>
</dbReference>
<dbReference type="GO" id="GO:0000978">
    <property type="term" value="F:RNA polymerase II cis-regulatory region sequence-specific DNA binding"/>
    <property type="evidence" value="ECO:0007669"/>
    <property type="project" value="TreeGrafter"/>
</dbReference>
<dbReference type="EMBL" id="SPRW01000021">
    <property type="protein sequence ID" value="TIC65408.1"/>
    <property type="molecule type" value="Genomic_DNA"/>
</dbReference>
<keyword evidence="4" id="KW-0862">Zinc</keyword>
<dbReference type="InterPro" id="IPR036236">
    <property type="entry name" value="Znf_C2H2_sf"/>
</dbReference>
<feature type="region of interest" description="Disordered" evidence="6">
    <location>
        <begin position="30"/>
        <end position="83"/>
    </location>
</feature>
<evidence type="ECO:0000313" key="16">
    <source>
        <dbReference type="Proteomes" id="UP000307169"/>
    </source>
</evidence>
<evidence type="ECO:0000256" key="1">
    <source>
        <dbReference type="ARBA" id="ARBA00022723"/>
    </source>
</evidence>
<dbReference type="Proteomes" id="UP000307169">
    <property type="component" value="Unassembled WGS sequence"/>
</dbReference>
<feature type="compositionally biased region" description="Low complexity" evidence="6">
    <location>
        <begin position="52"/>
        <end position="83"/>
    </location>
</feature>
<evidence type="ECO:0000313" key="19">
    <source>
        <dbReference type="Proteomes" id="UP000310708"/>
    </source>
</evidence>
<dbReference type="PROSITE" id="PS50157">
    <property type="entry name" value="ZINC_FINGER_C2H2_2"/>
    <property type="match status" value="3"/>
</dbReference>
<feature type="compositionally biased region" description="Polar residues" evidence="6">
    <location>
        <begin position="140"/>
        <end position="153"/>
    </location>
</feature>
<feature type="region of interest" description="Disordered" evidence="6">
    <location>
        <begin position="287"/>
        <end position="326"/>
    </location>
</feature>
<feature type="compositionally biased region" description="Polar residues" evidence="6">
    <location>
        <begin position="41"/>
        <end position="51"/>
    </location>
</feature>
<evidence type="ECO:0000256" key="4">
    <source>
        <dbReference type="ARBA" id="ARBA00022833"/>
    </source>
</evidence>
<evidence type="ECO:0000256" key="3">
    <source>
        <dbReference type="ARBA" id="ARBA00022771"/>
    </source>
</evidence>
<evidence type="ECO:0000313" key="13">
    <source>
        <dbReference type="EMBL" id="TIC67227.1"/>
    </source>
</evidence>
<dbReference type="EMBL" id="SPRO01000011">
    <property type="protein sequence ID" value="TIC31753.1"/>
    <property type="molecule type" value="Genomic_DNA"/>
</dbReference>
<evidence type="ECO:0000313" key="9">
    <source>
        <dbReference type="EMBL" id="TIC02460.1"/>
    </source>
</evidence>
<dbReference type="AlphaFoldDB" id="A0A4T0MMG7"/>
<evidence type="ECO:0000256" key="6">
    <source>
        <dbReference type="SAM" id="MobiDB-lite"/>
    </source>
</evidence>
<feature type="region of interest" description="Disordered" evidence="6">
    <location>
        <begin position="138"/>
        <end position="218"/>
    </location>
</feature>
<feature type="domain" description="C2H2-type" evidence="7">
    <location>
        <begin position="489"/>
        <end position="518"/>
    </location>
</feature>
<dbReference type="EMBL" id="SPRV01000020">
    <property type="protein sequence ID" value="TIC66588.1"/>
    <property type="molecule type" value="Genomic_DNA"/>
</dbReference>
<evidence type="ECO:0000259" key="7">
    <source>
        <dbReference type="PROSITE" id="PS50157"/>
    </source>
</evidence>
<dbReference type="GO" id="GO:0008270">
    <property type="term" value="F:zinc ion binding"/>
    <property type="evidence" value="ECO:0007669"/>
    <property type="project" value="UniProtKB-KW"/>
</dbReference>
<proteinExistence type="predicted"/>
<dbReference type="EMBL" id="SPRH01000012">
    <property type="protein sequence ID" value="TIC02460.1"/>
    <property type="molecule type" value="Genomic_DNA"/>
</dbReference>
<evidence type="ECO:0000313" key="15">
    <source>
        <dbReference type="Proteomes" id="UP000305647"/>
    </source>
</evidence>
<evidence type="ECO:0000313" key="17">
    <source>
        <dbReference type="Proteomes" id="UP000309601"/>
    </source>
</evidence>
<dbReference type="GO" id="GO:0031519">
    <property type="term" value="C:PcG protein complex"/>
    <property type="evidence" value="ECO:0007669"/>
    <property type="project" value="TreeGrafter"/>
</dbReference>
<dbReference type="InterPro" id="IPR013087">
    <property type="entry name" value="Znf_C2H2_type"/>
</dbReference>
<evidence type="ECO:0000313" key="8">
    <source>
        <dbReference type="EMBL" id="TIB80820.1"/>
    </source>
</evidence>
<dbReference type="OrthoDB" id="4748970at2759"/>
<keyword evidence="1" id="KW-0479">Metal-binding</keyword>
<gene>
    <name evidence="13" type="ORF">E3Q01_01367</name>
    <name evidence="11" type="ORF">E3Q02_02203</name>
    <name evidence="12" type="ORF">E3Q03_02184</name>
    <name evidence="10" type="ORF">E3Q10_01542</name>
    <name evidence="9" type="ORF">E3Q17_01436</name>
    <name evidence="8" type="ORF">E3Q22_01692</name>
</gene>
<dbReference type="GO" id="GO:0000981">
    <property type="term" value="F:DNA-binding transcription factor activity, RNA polymerase II-specific"/>
    <property type="evidence" value="ECO:0007669"/>
    <property type="project" value="UniProtKB-ARBA"/>
</dbReference>
<keyword evidence="2" id="KW-0677">Repeat</keyword>
<feature type="domain" description="C2H2-type" evidence="7">
    <location>
        <begin position="459"/>
        <end position="488"/>
    </location>
</feature>
<feature type="compositionally biased region" description="Low complexity" evidence="6">
    <location>
        <begin position="287"/>
        <end position="318"/>
    </location>
</feature>
<reference evidence="14 15" key="1">
    <citation type="submission" date="2019-03" db="EMBL/GenBank/DDBJ databases">
        <title>Sequencing 25 genomes of Wallemia mellicola.</title>
        <authorList>
            <person name="Gostincar C."/>
        </authorList>
    </citation>
    <scope>NUCLEOTIDE SEQUENCE [LARGE SCALE GENOMIC DNA]</scope>
    <source>
        <strain evidence="9 16">EXF-1262</strain>
        <strain evidence="11 17">EXF-1274</strain>
        <strain evidence="12 14">EXF-1277</strain>
        <strain evidence="8 18">EXF-6152</strain>
        <strain evidence="13 19">EXF-757</strain>
        <strain evidence="10 15">EXF-8738</strain>
    </source>
</reference>
<evidence type="ECO:0000313" key="11">
    <source>
        <dbReference type="EMBL" id="TIC65408.1"/>
    </source>
</evidence>
<dbReference type="SMART" id="SM00355">
    <property type="entry name" value="ZnF_C2H2"/>
    <property type="match status" value="3"/>
</dbReference>
<evidence type="ECO:0000313" key="14">
    <source>
        <dbReference type="Proteomes" id="UP000305362"/>
    </source>
</evidence>
<dbReference type="Pfam" id="PF00096">
    <property type="entry name" value="zf-C2H2"/>
    <property type="match status" value="1"/>
</dbReference>
<protein>
    <recommendedName>
        <fullName evidence="7">C2H2-type domain-containing protein</fullName>
    </recommendedName>
</protein>
<name>A0A4T0MMG7_9BASI</name>
<evidence type="ECO:0000313" key="10">
    <source>
        <dbReference type="EMBL" id="TIC31753.1"/>
    </source>
</evidence>
<evidence type="ECO:0000313" key="18">
    <source>
        <dbReference type="Proteomes" id="UP000310685"/>
    </source>
</evidence>
<comment type="caution">
    <text evidence="10">The sequence shown here is derived from an EMBL/GenBank/DDBJ whole genome shotgun (WGS) entry which is preliminary data.</text>
</comment>
<evidence type="ECO:0000256" key="2">
    <source>
        <dbReference type="ARBA" id="ARBA00022737"/>
    </source>
</evidence>
<sequence length="580" mass="64720">MALPPRPIRQETLEFENLLSDLISQDRDSINYPDEIHTPSYAGSYQDNDFLNSQFPQSPASSAASSFSRSRSPSISSYDSNINDNDDYGFSNLNFNNQHNQQPATLQIPDHIPDLNFIEATPIAKTPTQVEYELKGQPFSFPTQNRPRSSSDSIPPLPPQNFLDYQQQEQLPQQPQQQQQQPQQQSPKQYSLGRSFGHRRCRSGGREGAGTPNYGLRLKPDYKVDQQDKQSQSNPLNDLEFPWIESNQNTQQSVSPNNLHDQSPFDSSTNIFDNVAHTTFTYMQSNSPYNTSSSSLYSSPPNNFTSSPPDNNFNSPPTQSLYVDSQPDLNSLDYPNELNNDYMNIYNHSVNIIPPPIVHVDSIHSSPAAQSTQLKNDSSNSSTMLPTLLLPTNNDNDNSIDDPTPVAATMNSNMSAARGVSTNFSEKPILTAKPTTDRTRIASNSRRKHNADGKAPKIFVCEVPGCGSSFTRQFNLKGHMRSHTNERPFVCSFDGCGKAFARQHDKKRHEALHQDNNKPYKCLGCSKKFARIDGLARHHKSDLGKDCALKHIQIEESKYFTNSSDSISNMASAVGSGVLM</sequence>
<dbReference type="Proteomes" id="UP000309601">
    <property type="component" value="Unassembled WGS sequence"/>
</dbReference>
<dbReference type="GO" id="GO:0005667">
    <property type="term" value="C:transcription regulator complex"/>
    <property type="evidence" value="ECO:0007669"/>
    <property type="project" value="TreeGrafter"/>
</dbReference>
<organism evidence="10 15">
    <name type="scientific">Wallemia mellicola</name>
    <dbReference type="NCBI Taxonomy" id="1708541"/>
    <lineage>
        <taxon>Eukaryota</taxon>
        <taxon>Fungi</taxon>
        <taxon>Dikarya</taxon>
        <taxon>Basidiomycota</taxon>
        <taxon>Wallemiomycotina</taxon>
        <taxon>Wallemiomycetes</taxon>
        <taxon>Wallemiales</taxon>
        <taxon>Wallemiaceae</taxon>
        <taxon>Wallemia</taxon>
    </lineage>
</organism>
<dbReference type="Gene3D" id="3.30.160.60">
    <property type="entry name" value="Classic Zinc Finger"/>
    <property type="match status" value="2"/>
</dbReference>
<evidence type="ECO:0000313" key="12">
    <source>
        <dbReference type="EMBL" id="TIC66588.1"/>
    </source>
</evidence>
<dbReference type="EMBL" id="SPRX01000012">
    <property type="protein sequence ID" value="TIC67227.1"/>
    <property type="molecule type" value="Genomic_DNA"/>
</dbReference>
<evidence type="ECO:0000256" key="5">
    <source>
        <dbReference type="PROSITE-ProRule" id="PRU00042"/>
    </source>
</evidence>
<dbReference type="PANTHER" id="PTHR14003">
    <property type="entry name" value="TRANSCRIPTIONAL REPRESSOR PROTEIN YY"/>
    <property type="match status" value="1"/>
</dbReference>
<feature type="compositionally biased region" description="Low complexity" evidence="6">
    <location>
        <begin position="166"/>
        <end position="189"/>
    </location>
</feature>
<dbReference type="Proteomes" id="UP000305647">
    <property type="component" value="Unassembled WGS sequence"/>
</dbReference>
<dbReference type="PANTHER" id="PTHR14003:SF19">
    <property type="entry name" value="YY2 TRANSCRIPTION FACTOR"/>
    <property type="match status" value="1"/>
</dbReference>